<feature type="region of interest" description="Disordered" evidence="4">
    <location>
        <begin position="503"/>
        <end position="548"/>
    </location>
</feature>
<proteinExistence type="predicted"/>
<feature type="region of interest" description="Disordered" evidence="4">
    <location>
        <begin position="1045"/>
        <end position="1105"/>
    </location>
</feature>
<feature type="domain" description="TOG" evidence="5">
    <location>
        <begin position="1"/>
        <end position="239"/>
    </location>
</feature>
<sequence length="1827" mass="202267">MSDEAEVLSKAKELPFNERVIHAKWKVRNEAWEEVTSTSKEEGQDMEEWCAGGNAELFIRGVNDTNSAAQASALEALAAVLTKVKSKDAAIASAQGHAICKGLCCKCLSGRPATVKRAKEILLLFAEVGCGDLITESLVAFALGHKVSKVALNAVEVLTEALRTYGAKALDPKPLLKEMPKLFDAKDVKVRTAAKELTAEFCRWIQPSVIREVLLSDVREAMKKDIEALISQNEDKAAAPTKAVRGEEEIAGEAADKGGAQVEEEQEKMAVDAFDLSQPVSILSDLGEFWGGLKVQKWSVRRDALLSLKSKASVPKIEQGDFMPIAKELKRVITSDSNVSCVNAAIDCVEVLAKGLRKGFKSASKLLCPCLLDKFKEKSTAVTRSIHKSLGMCLEMCVTLNDVQDDIVKYIKHKNPKNKVETLKLCAKVLEFPQEASIATKVHDTVLKEAVKATQDSSPGVRDSALQLVIQFAKVAGGVHAIESFLGSIDNARMSKIVQALSGNTKEEKAEAKPPGVAKKEKAVPKSVPKATPQAKERESSEPSKYTKSKSFESRTLKLEGLIDDFTGIVGEETFKGLKSTLWKERLQAVKDIKEKAKDICAESESKLDVLIAGLCQVPGWGDSNFQVLLNVFETFIEILQCDLKISKENVEFMVTGCVEKIADVKLNAKICDVMDKCTHAIDTEFLVMKVVSKSKNHKNPKVLLESMEWILNTLTRTSGRQVSPQGLIEAIKVHLGHNNPNIRLATTNVLGTIIAYRGLENKSYLGEVKPTVMANIDSTITNLRDKGIVPVSPRKKSPKKFVQAKEMTVEVEESPEENADTQLPGGILDKLSDTNWKVRRGALEELKQIAKTRKDAVKANINGLMASLRLRLHDANKNLIILTLEILQHLPRSFEKQWERYAKLIIMEVLKILCDNKKAVREAGMLTLHSWTDRFNVKSMQPHFLIFVSDAKTNVDGKVSVLTFLSEVADGSALQLEDCLHDILTIIADCLLGKALNLRESSSLLLKALTEVFQVEKVKESMKGMSKSQSDCITTSLTKLGYISTGSRTTERRPRTSLSKRSSQSRTARPATAGARMTPSSAVKTAPEPEADSFMPNDDKADRARKCRKRTAVNKPLIEELQRPEHLRTLQAALSQYCTQNLCDHLFHANFKKHCTAVEIVSSLIQDEETFKGVWDNLDLILQWSSYRICEGNMQVLVKILDLMDGLSTTLRSKGYQLTDYEASLIVPCLVEKCGHNIDRVRQSFKDLLMKLGDICSTKATILMLLPGTTSKNYRTKVVSLEVLENLYESNETEFYSTKIIKEIAVLLSERDIALKNKALALVMNMYKNVGSNLWKYLSSVPDSVRNMLETKFKSLEPTSIDVDYTPSSRTPGSVRRPGSASRTHTPVRNPSAPPGLKFKASPAPKPVDEAAMLWSKSMKRASSEDLPESIEGMKQLCHVLLDFAKKTSDLDVTTLVNSADKLIFKLSEKVAFIFDKAIQDMESSSTRTAEPGSSRGCKYVLNTLMHSFQLSPMAAAVSEPTLRKIMKSLLLLLLNQAVPSLEEGGQLLKALNVLMLKILENANRTSTFLSLLWLLGEGGGDGDKSLRTKFSDLSIKCTIKMVKNLSASIEEGLNLEAIMNAVNEFLGSLEKPAMRERLAQDDKPLRMVKTILHELCKCVGKDIYGSMLQIPRSQDKKQLIYTYVDLYTSMTSTVRTASQNNANVDTRPLQARREELAGIFQKIGEGEGVGLQDLYKFTQECPHIPIDGHLSKTSESFQKYIRDGLEACARQSENDKENRSSEEVSSKSEQPRRSSYSIEELRQRVERAKALLSTSQNDTKSPASS</sequence>
<accession>A0A5B8MKB2</accession>
<reference evidence="6 7" key="1">
    <citation type="submission" date="2018-07" db="EMBL/GenBank/DDBJ databases">
        <title>The complete nuclear genome of the prasinophyte Chloropicon primus (CCMP1205).</title>
        <authorList>
            <person name="Pombert J.-F."/>
            <person name="Otis C."/>
            <person name="Turmel M."/>
            <person name="Lemieux C."/>
        </authorList>
    </citation>
    <scope>NUCLEOTIDE SEQUENCE [LARGE SCALE GENOMIC DNA]</scope>
    <source>
        <strain evidence="6 7">CCMP1205</strain>
    </source>
</reference>
<evidence type="ECO:0000259" key="5">
    <source>
        <dbReference type="SMART" id="SM01349"/>
    </source>
</evidence>
<dbReference type="EMBL" id="CP031037">
    <property type="protein sequence ID" value="QDZ20887.1"/>
    <property type="molecule type" value="Genomic_DNA"/>
</dbReference>
<protein>
    <submittedName>
        <fullName evidence="6">Microtubule-associated protein</fullName>
    </submittedName>
</protein>
<evidence type="ECO:0000256" key="1">
    <source>
        <dbReference type="ARBA" id="ARBA00004245"/>
    </source>
</evidence>
<dbReference type="InterPro" id="IPR045110">
    <property type="entry name" value="XMAP215"/>
</dbReference>
<feature type="compositionally biased region" description="Basic and acidic residues" evidence="4">
    <location>
        <begin position="505"/>
        <end position="524"/>
    </location>
</feature>
<dbReference type="InterPro" id="IPR011989">
    <property type="entry name" value="ARM-like"/>
</dbReference>
<evidence type="ECO:0000256" key="4">
    <source>
        <dbReference type="SAM" id="MobiDB-lite"/>
    </source>
</evidence>
<gene>
    <name evidence="6" type="ORF">A3770_04p34050</name>
</gene>
<name>A0A5B8MKB2_9CHLO</name>
<feature type="compositionally biased region" description="Polar residues" evidence="4">
    <location>
        <begin position="1057"/>
        <end position="1068"/>
    </location>
</feature>
<feature type="domain" description="TOG" evidence="5">
    <location>
        <begin position="813"/>
        <end position="1040"/>
    </location>
</feature>
<dbReference type="GO" id="GO:0005856">
    <property type="term" value="C:cytoskeleton"/>
    <property type="evidence" value="ECO:0007669"/>
    <property type="project" value="UniProtKB-SubCell"/>
</dbReference>
<dbReference type="STRING" id="1764295.A0A5B8MKB2"/>
<evidence type="ECO:0000313" key="7">
    <source>
        <dbReference type="Proteomes" id="UP000316726"/>
    </source>
</evidence>
<feature type="domain" description="TOG" evidence="5">
    <location>
        <begin position="1121"/>
        <end position="1363"/>
    </location>
</feature>
<dbReference type="SMART" id="SM01349">
    <property type="entry name" value="TOG"/>
    <property type="match status" value="5"/>
</dbReference>
<dbReference type="GO" id="GO:0051010">
    <property type="term" value="F:microtubule plus-end binding"/>
    <property type="evidence" value="ECO:0007669"/>
    <property type="project" value="InterPro"/>
</dbReference>
<dbReference type="Pfam" id="PF21041">
    <property type="entry name" value="XMAP215_CLASP_TOG"/>
    <property type="match status" value="4"/>
</dbReference>
<keyword evidence="7" id="KW-1185">Reference proteome</keyword>
<evidence type="ECO:0000256" key="2">
    <source>
        <dbReference type="ARBA" id="ARBA00022490"/>
    </source>
</evidence>
<dbReference type="GO" id="GO:0046785">
    <property type="term" value="P:microtubule polymerization"/>
    <property type="evidence" value="ECO:0007669"/>
    <property type="project" value="InterPro"/>
</dbReference>
<dbReference type="PANTHER" id="PTHR12609">
    <property type="entry name" value="MICROTUBULE ASSOCIATED PROTEIN XMAP215"/>
    <property type="match status" value="1"/>
</dbReference>
<dbReference type="SUPFAM" id="SSF48371">
    <property type="entry name" value="ARM repeat"/>
    <property type="match status" value="2"/>
</dbReference>
<dbReference type="InterPro" id="IPR048491">
    <property type="entry name" value="XMAP215_CLASP_TOG"/>
</dbReference>
<evidence type="ECO:0000256" key="3">
    <source>
        <dbReference type="ARBA" id="ARBA00023212"/>
    </source>
</evidence>
<feature type="domain" description="TOG" evidence="5">
    <location>
        <begin position="556"/>
        <end position="790"/>
    </location>
</feature>
<evidence type="ECO:0000313" key="6">
    <source>
        <dbReference type="EMBL" id="QDZ20887.1"/>
    </source>
</evidence>
<keyword evidence="3" id="KW-0206">Cytoskeleton</keyword>
<comment type="subcellular location">
    <subcellularLocation>
        <location evidence="1">Cytoplasm</location>
        <location evidence="1">Cytoskeleton</location>
    </subcellularLocation>
</comment>
<organism evidence="6 7">
    <name type="scientific">Chloropicon primus</name>
    <dbReference type="NCBI Taxonomy" id="1764295"/>
    <lineage>
        <taxon>Eukaryota</taxon>
        <taxon>Viridiplantae</taxon>
        <taxon>Chlorophyta</taxon>
        <taxon>Chloropicophyceae</taxon>
        <taxon>Chloropicales</taxon>
        <taxon>Chloropicaceae</taxon>
        <taxon>Chloropicon</taxon>
    </lineage>
</organism>
<dbReference type="OrthoDB" id="205662at2759"/>
<dbReference type="InterPro" id="IPR016024">
    <property type="entry name" value="ARM-type_fold"/>
</dbReference>
<dbReference type="GO" id="GO:0030951">
    <property type="term" value="P:establishment or maintenance of microtubule cytoskeleton polarity"/>
    <property type="evidence" value="ECO:0007669"/>
    <property type="project" value="InterPro"/>
</dbReference>
<dbReference type="Proteomes" id="UP000316726">
    <property type="component" value="Chromosome 4"/>
</dbReference>
<feature type="region of interest" description="Disordered" evidence="4">
    <location>
        <begin position="1773"/>
        <end position="1801"/>
    </location>
</feature>
<dbReference type="Gene3D" id="1.25.10.10">
    <property type="entry name" value="Leucine-rich Repeat Variant"/>
    <property type="match status" value="5"/>
</dbReference>
<dbReference type="GO" id="GO:0061863">
    <property type="term" value="F:microtubule plus end polymerase"/>
    <property type="evidence" value="ECO:0007669"/>
    <property type="project" value="InterPro"/>
</dbReference>
<dbReference type="InterPro" id="IPR034085">
    <property type="entry name" value="TOG"/>
</dbReference>
<feature type="compositionally biased region" description="Basic and acidic residues" evidence="4">
    <location>
        <begin position="1774"/>
        <end position="1794"/>
    </location>
</feature>
<dbReference type="GO" id="GO:0007051">
    <property type="term" value="P:spindle organization"/>
    <property type="evidence" value="ECO:0007669"/>
    <property type="project" value="InterPro"/>
</dbReference>
<keyword evidence="2" id="KW-0963">Cytoplasm</keyword>
<feature type="domain" description="TOG" evidence="5">
    <location>
        <begin position="275"/>
        <end position="510"/>
    </location>
</feature>
<feature type="region of interest" description="Disordered" evidence="4">
    <location>
        <begin position="1362"/>
        <end position="1405"/>
    </location>
</feature>